<evidence type="ECO:0008006" key="3">
    <source>
        <dbReference type="Google" id="ProtNLM"/>
    </source>
</evidence>
<evidence type="ECO:0000313" key="2">
    <source>
        <dbReference type="Proteomes" id="UP001157353"/>
    </source>
</evidence>
<reference evidence="2" key="1">
    <citation type="journal article" date="2019" name="Int. J. Syst. Evol. Microbiol.">
        <title>The Global Catalogue of Microorganisms (GCM) 10K type strain sequencing project: providing services to taxonomists for standard genome sequencing and annotation.</title>
        <authorList>
            <consortium name="The Broad Institute Genomics Platform"/>
            <consortium name="The Broad Institute Genome Sequencing Center for Infectious Disease"/>
            <person name="Wu L."/>
            <person name="Ma J."/>
        </authorList>
    </citation>
    <scope>NUCLEOTIDE SEQUENCE [LARGE SCALE GENOMIC DNA]</scope>
    <source>
        <strain evidence="2">NBRC 103166</strain>
    </source>
</reference>
<keyword evidence="2" id="KW-1185">Reference proteome</keyword>
<dbReference type="Proteomes" id="UP001157353">
    <property type="component" value="Unassembled WGS sequence"/>
</dbReference>
<proteinExistence type="predicted"/>
<dbReference type="InterPro" id="IPR004596">
    <property type="entry name" value="Cell_div_suppressor_SulA"/>
</dbReference>
<dbReference type="InterPro" id="IPR027417">
    <property type="entry name" value="P-loop_NTPase"/>
</dbReference>
<dbReference type="Gene3D" id="3.40.50.300">
    <property type="entry name" value="P-loop containing nucleotide triphosphate hydrolases"/>
    <property type="match status" value="1"/>
</dbReference>
<dbReference type="EMBL" id="BSPQ01000002">
    <property type="protein sequence ID" value="GLS90247.1"/>
    <property type="molecule type" value="Genomic_DNA"/>
</dbReference>
<name>A0ABQ6DYL8_9GAMM</name>
<comment type="caution">
    <text evidence="1">The sequence shown here is derived from an EMBL/GenBank/DDBJ whole genome shotgun (WGS) entry which is preliminary data.</text>
</comment>
<organism evidence="1 2">
    <name type="scientific">Psychromonas marina</name>
    <dbReference type="NCBI Taxonomy" id="88364"/>
    <lineage>
        <taxon>Bacteria</taxon>
        <taxon>Pseudomonadati</taxon>
        <taxon>Pseudomonadota</taxon>
        <taxon>Gammaproteobacteria</taxon>
        <taxon>Alteromonadales</taxon>
        <taxon>Psychromonadaceae</taxon>
        <taxon>Psychromonas</taxon>
    </lineage>
</organism>
<gene>
    <name evidence="1" type="ORF">GCM10007916_13140</name>
</gene>
<dbReference type="SUPFAM" id="SSF52540">
    <property type="entry name" value="P-loop containing nucleoside triphosphate hydrolases"/>
    <property type="match status" value="1"/>
</dbReference>
<sequence>MLSSYQQQADNNAFNLNTLNLVSGCSPKRLTLSYDLNNYQPLLTHLQTSDDPRWILFIAPPGKPNFQFLQQAGINKSRIITLSQKQLANPEKIFKDALASNNYAAVIRWVNSEQKPSINEVNQLTEDSNTHCFVYCAQ</sequence>
<dbReference type="Pfam" id="PF03846">
    <property type="entry name" value="SulA"/>
    <property type="match status" value="1"/>
</dbReference>
<evidence type="ECO:0000313" key="1">
    <source>
        <dbReference type="EMBL" id="GLS90247.1"/>
    </source>
</evidence>
<protein>
    <recommendedName>
        <fullName evidence="3">Cell division inhibitor</fullName>
    </recommendedName>
</protein>
<dbReference type="RefSeq" id="WP_284203364.1">
    <property type="nucleotide sequence ID" value="NZ_BSPQ01000002.1"/>
</dbReference>
<accession>A0ABQ6DYL8</accession>